<evidence type="ECO:0000259" key="2">
    <source>
        <dbReference type="PROSITE" id="PS50104"/>
    </source>
</evidence>
<dbReference type="RefSeq" id="WP_204014231.1">
    <property type="nucleotide sequence ID" value="NZ_BOPG01000128.1"/>
</dbReference>
<dbReference type="InterPro" id="IPR003959">
    <property type="entry name" value="ATPase_AAA_core"/>
</dbReference>
<comment type="caution">
    <text evidence="3">The sequence shown here is derived from an EMBL/GenBank/DDBJ whole genome shotgun (WGS) entry which is preliminary data.</text>
</comment>
<dbReference type="InterPro" id="IPR000157">
    <property type="entry name" value="TIR_dom"/>
</dbReference>
<dbReference type="SUPFAM" id="SSF48452">
    <property type="entry name" value="TPR-like"/>
    <property type="match status" value="1"/>
</dbReference>
<keyword evidence="1" id="KW-0175">Coiled coil</keyword>
<evidence type="ECO:0000256" key="1">
    <source>
        <dbReference type="SAM" id="Coils"/>
    </source>
</evidence>
<evidence type="ECO:0000313" key="4">
    <source>
        <dbReference type="Proteomes" id="UP000612585"/>
    </source>
</evidence>
<dbReference type="SMART" id="SM00382">
    <property type="entry name" value="AAA"/>
    <property type="match status" value="1"/>
</dbReference>
<proteinExistence type="predicted"/>
<feature type="domain" description="TIR" evidence="2">
    <location>
        <begin position="4"/>
        <end position="141"/>
    </location>
</feature>
<gene>
    <name evidence="3" type="ORF">Vau01_122910</name>
</gene>
<organism evidence="3 4">
    <name type="scientific">Virgisporangium aurantiacum</name>
    <dbReference type="NCBI Taxonomy" id="175570"/>
    <lineage>
        <taxon>Bacteria</taxon>
        <taxon>Bacillati</taxon>
        <taxon>Actinomycetota</taxon>
        <taxon>Actinomycetes</taxon>
        <taxon>Micromonosporales</taxon>
        <taxon>Micromonosporaceae</taxon>
        <taxon>Virgisporangium</taxon>
    </lineage>
</organism>
<dbReference type="InterPro" id="IPR027417">
    <property type="entry name" value="P-loop_NTPase"/>
</dbReference>
<dbReference type="Pfam" id="PF13424">
    <property type="entry name" value="TPR_12"/>
    <property type="match status" value="1"/>
</dbReference>
<dbReference type="SUPFAM" id="SSF52200">
    <property type="entry name" value="Toll/Interleukin receptor TIR domain"/>
    <property type="match status" value="1"/>
</dbReference>
<dbReference type="Pfam" id="PF13676">
    <property type="entry name" value="TIR_2"/>
    <property type="match status" value="1"/>
</dbReference>
<dbReference type="PROSITE" id="PS50104">
    <property type="entry name" value="TIR"/>
    <property type="match status" value="1"/>
</dbReference>
<dbReference type="PRINTS" id="PR00364">
    <property type="entry name" value="DISEASERSIST"/>
</dbReference>
<dbReference type="AlphaFoldDB" id="A0A8J3ZNN6"/>
<evidence type="ECO:0000313" key="3">
    <source>
        <dbReference type="EMBL" id="GIJ64775.1"/>
    </source>
</evidence>
<accession>A0A8J3ZNN6</accession>
<reference evidence="3" key="1">
    <citation type="submission" date="2021-01" db="EMBL/GenBank/DDBJ databases">
        <title>Whole genome shotgun sequence of Virgisporangium aurantiacum NBRC 16421.</title>
        <authorList>
            <person name="Komaki H."/>
            <person name="Tamura T."/>
        </authorList>
    </citation>
    <scope>NUCLEOTIDE SEQUENCE</scope>
    <source>
        <strain evidence="3">NBRC 16421</strain>
    </source>
</reference>
<sequence length="913" mass="98413">MTPPRFDVFLSLAGPDRAAVRRLHAALTRAGLKVFIDEQDIREYHGITSEIEGALHGAKALVAYYSRHFTSRTACQYELTAAFLAGQREGEPTKRIMVLNPHEETDHLLPVELAEDKFDRLPAPRDAATMSDVVRRIVAKVTALEGCIGGTPFAERPRWSGRFPGAFEFVGRFREMWALHSALHQHRFGLTQYSSSGPLAVLVGPPGIGKTELAAAYAWHFGAAHLGGVYWISLVGSRADATEVSARCIDALRTVLDRLGYDVAGAGPDRIAGMFGDHVAEAAEPSLLVVDDVPGVELTSQLLVPGGSRLNTILITNTATLDGPAKPVEVGRMSTADAVQLLRRYRNGTDLEIEAVVDRLGGHPMTLSLAGRSLRDQEGLLSYGQFLEHVNSGPTALAPATLLLHDRLDALTAPARQLLYISLVCSPAAVPTQMLEVLLGADDARSAVADLRDQLLATKTDSAWQVHALTRDAAAEHLPSPPMADLAAETADVVVALMTDASLNPVVHSLLAQHAGALSGRADLPADMVKALLRRLVDHYAARGEAFLEAPYHTHLAELLGDDADALGGAARCLLVAGELTRAHGFAAKALSIEATPPRRLLLAEILDAQARFTEADKLWADLDKKTIPYCRALRLRGRHTEARTALAALVADIGNDPARFHEAQLAQLELAAAEMETNAQLSARKRTLAVVSAYHERGLPTHATAVEAARLFADARLSLSLWELNTDPSTWQDAAQDLRVLRDSYIRTHGQRNSITLNVAVAYAEALTALGRPGDARRAIEAIEADLSGRLSAIDPIALRARVVLGYVAAQCGRNDDARTHFRAAYEGQREVLGPTHPRTLRSQFNLGIACKITGHTSEARQHIDHVRRAAPDAVGRGTDLFGQAFVASALSILPGAVWRLLAARPKPPEDC</sequence>
<dbReference type="SUPFAM" id="SSF52540">
    <property type="entry name" value="P-loop containing nucleoside triphosphate hydrolases"/>
    <property type="match status" value="1"/>
</dbReference>
<dbReference type="Gene3D" id="3.40.50.10140">
    <property type="entry name" value="Toll/interleukin-1 receptor homology (TIR) domain"/>
    <property type="match status" value="1"/>
</dbReference>
<protein>
    <recommendedName>
        <fullName evidence="2">TIR domain-containing protein</fullName>
    </recommendedName>
</protein>
<dbReference type="GO" id="GO:0005524">
    <property type="term" value="F:ATP binding"/>
    <property type="evidence" value="ECO:0007669"/>
    <property type="project" value="InterPro"/>
</dbReference>
<dbReference type="Gene3D" id="3.40.50.300">
    <property type="entry name" value="P-loop containing nucleotide triphosphate hydrolases"/>
    <property type="match status" value="1"/>
</dbReference>
<dbReference type="EMBL" id="BOPG01000128">
    <property type="protein sequence ID" value="GIJ64775.1"/>
    <property type="molecule type" value="Genomic_DNA"/>
</dbReference>
<dbReference type="InterPro" id="IPR003593">
    <property type="entry name" value="AAA+_ATPase"/>
</dbReference>
<dbReference type="Pfam" id="PF00004">
    <property type="entry name" value="AAA"/>
    <property type="match status" value="1"/>
</dbReference>
<dbReference type="Gene3D" id="1.25.40.10">
    <property type="entry name" value="Tetratricopeptide repeat domain"/>
    <property type="match status" value="1"/>
</dbReference>
<dbReference type="Proteomes" id="UP000612585">
    <property type="component" value="Unassembled WGS sequence"/>
</dbReference>
<dbReference type="InterPro" id="IPR011990">
    <property type="entry name" value="TPR-like_helical_dom_sf"/>
</dbReference>
<keyword evidence="4" id="KW-1185">Reference proteome</keyword>
<name>A0A8J3ZNN6_9ACTN</name>
<feature type="coiled-coil region" evidence="1">
    <location>
        <begin position="659"/>
        <end position="686"/>
    </location>
</feature>
<dbReference type="GO" id="GO:0007165">
    <property type="term" value="P:signal transduction"/>
    <property type="evidence" value="ECO:0007669"/>
    <property type="project" value="InterPro"/>
</dbReference>
<dbReference type="GO" id="GO:0016887">
    <property type="term" value="F:ATP hydrolysis activity"/>
    <property type="evidence" value="ECO:0007669"/>
    <property type="project" value="InterPro"/>
</dbReference>
<dbReference type="InterPro" id="IPR035897">
    <property type="entry name" value="Toll_tir_struct_dom_sf"/>
</dbReference>